<evidence type="ECO:0000259" key="11">
    <source>
        <dbReference type="PROSITE" id="PS50189"/>
    </source>
</evidence>
<dbReference type="GO" id="GO:0005576">
    <property type="term" value="C:extracellular region"/>
    <property type="evidence" value="ECO:0007669"/>
    <property type="project" value="UniProtKB-SubCell"/>
</dbReference>
<proteinExistence type="predicted"/>
<dbReference type="Pfam" id="PF24973">
    <property type="entry name" value="EGF_LMN_ATRN"/>
    <property type="match status" value="2"/>
</dbReference>
<dbReference type="FunFam" id="2.10.25.10:FF:000048">
    <property type="entry name" value="Netrin 3"/>
    <property type="match status" value="1"/>
</dbReference>
<keyword evidence="5 8" id="KW-1015">Disulfide bond</keyword>
<protein>
    <submittedName>
        <fullName evidence="13">Netrin 5</fullName>
    </submittedName>
</protein>
<reference evidence="13" key="3">
    <citation type="submission" date="2025-09" db="UniProtKB">
        <authorList>
            <consortium name="Ensembl"/>
        </authorList>
    </citation>
    <scope>IDENTIFICATION</scope>
</reference>
<keyword evidence="2" id="KW-0964">Secreted</keyword>
<dbReference type="InterPro" id="IPR008993">
    <property type="entry name" value="TIMP-like_OB-fold"/>
</dbReference>
<feature type="disulfide bond" evidence="8">
    <location>
        <begin position="370"/>
        <end position="382"/>
    </location>
</feature>
<dbReference type="SUPFAM" id="SSF57196">
    <property type="entry name" value="EGF/Laminin"/>
    <property type="match status" value="2"/>
</dbReference>
<dbReference type="Gene3D" id="2.10.25.10">
    <property type="entry name" value="Laminin"/>
    <property type="match status" value="2"/>
</dbReference>
<dbReference type="Gene3D" id="2.40.50.120">
    <property type="match status" value="1"/>
</dbReference>
<dbReference type="SMART" id="SM00180">
    <property type="entry name" value="EGF_Lam"/>
    <property type="match status" value="3"/>
</dbReference>
<dbReference type="AlphaFoldDB" id="A0A8C4RSL5"/>
<feature type="disulfide bond" evidence="8">
    <location>
        <begin position="391"/>
        <end position="400"/>
    </location>
</feature>
<dbReference type="Proteomes" id="UP000694620">
    <property type="component" value="Chromosome 3"/>
</dbReference>
<evidence type="ECO:0000256" key="9">
    <source>
        <dbReference type="SAM" id="MobiDB-lite"/>
    </source>
</evidence>
<evidence type="ECO:0000256" key="2">
    <source>
        <dbReference type="ARBA" id="ARBA00022525"/>
    </source>
</evidence>
<dbReference type="Pfam" id="PF01759">
    <property type="entry name" value="NTR"/>
    <property type="match status" value="1"/>
</dbReference>
<dbReference type="InterPro" id="IPR001134">
    <property type="entry name" value="Netrin_domain"/>
</dbReference>
<dbReference type="PROSITE" id="PS51117">
    <property type="entry name" value="LAMININ_NTER"/>
    <property type="match status" value="1"/>
</dbReference>
<dbReference type="PROSITE" id="PS01248">
    <property type="entry name" value="EGF_LAM_1"/>
    <property type="match status" value="1"/>
</dbReference>
<dbReference type="InterPro" id="IPR008211">
    <property type="entry name" value="Laminin_N"/>
</dbReference>
<dbReference type="GO" id="GO:0009888">
    <property type="term" value="P:tissue development"/>
    <property type="evidence" value="ECO:0007669"/>
    <property type="project" value="TreeGrafter"/>
</dbReference>
<dbReference type="InterPro" id="IPR050440">
    <property type="entry name" value="Laminin/Netrin_ECM"/>
</dbReference>
<dbReference type="InterPro" id="IPR018933">
    <property type="entry name" value="Netrin_module_non-TIMP"/>
</dbReference>
<evidence type="ECO:0000256" key="3">
    <source>
        <dbReference type="ARBA" id="ARBA00022729"/>
    </source>
</evidence>
<dbReference type="InterPro" id="IPR002049">
    <property type="entry name" value="LE_dom"/>
</dbReference>
<dbReference type="CDD" id="cd00055">
    <property type="entry name" value="EGF_Lam"/>
    <property type="match status" value="3"/>
</dbReference>
<dbReference type="Pfam" id="PF00053">
    <property type="entry name" value="EGF_laminin"/>
    <property type="match status" value="1"/>
</dbReference>
<keyword evidence="7 8" id="KW-0424">Laminin EGF-like domain</keyword>
<dbReference type="FunFam" id="2.10.25.10:FF:000081">
    <property type="entry name" value="Netrin 1"/>
    <property type="match status" value="1"/>
</dbReference>
<evidence type="ECO:0000259" key="10">
    <source>
        <dbReference type="PROSITE" id="PS50027"/>
    </source>
</evidence>
<dbReference type="Gene3D" id="2.60.120.260">
    <property type="entry name" value="Galactose-binding domain-like"/>
    <property type="match status" value="1"/>
</dbReference>
<reference evidence="13" key="2">
    <citation type="submission" date="2025-08" db="UniProtKB">
        <authorList>
            <consortium name="Ensembl"/>
        </authorList>
    </citation>
    <scope>IDENTIFICATION</scope>
</reference>
<feature type="disulfide bond" evidence="8">
    <location>
        <begin position="403"/>
        <end position="417"/>
    </location>
</feature>
<sequence>GVGWDWLQQTPVTLCSDLAAPSQDPCYNEQGHPKFCIPEFINAAFGRSVEIQGGGDQDHVFPENTTVLTDLNNPHNLTCWHQKTEHDQSLTVSLGRRFELTYISLQFCFGQTQEDTFWSTSILKSMDFGRTWKPYQFYSPQCQEQFGRPSHMVVSSRAHENEALCSDPRPLQQHRGGLVLAFSTLDGRLSAPDYEYSPILQDWATATDIRVIFHKEKLVGPSGSRLDMLLKEVQRGPAILALSDLQVGGRCKCNGHASRCIRDPQGQAICECRHNTAGVDCDMCKPFYYDRPWQRATPEQPHECVACQCNLHSSRCRFNMELYQLSGRKSGGVCLNCHHNTAGRHCHYCKDGFARDLSKPTTHRKTCRPCSCHPVGAIGKSCNQTSGQCRCRDGVTGLTCNRCAPGFQQSRSPIRPCVSKCCSSSFRSEVSDECYSYCQPSQGKVRMNLKTYCQTDYVLKAQVQVMERSGPWWRFSVSVQQVFRRGTQQVRKGIQSIWVPEHDLSCGCPALQVGKTFLIIGSQVGPDKKRIIADHTSVALPWRDHWNPKLRVFRTQDRRGHCKTLLYQNPRPRSTEPPNSAEGNGGPKKG</sequence>
<keyword evidence="6" id="KW-0325">Glycoprotein</keyword>
<evidence type="ECO:0000313" key="14">
    <source>
        <dbReference type="Proteomes" id="UP000694620"/>
    </source>
</evidence>
<feature type="domain" description="Laminin N-terminal" evidence="12">
    <location>
        <begin position="32"/>
        <end position="250"/>
    </location>
</feature>
<name>A0A8C4RSL5_ERPCA</name>
<dbReference type="PROSITE" id="PS50189">
    <property type="entry name" value="NTR"/>
    <property type="match status" value="1"/>
</dbReference>
<dbReference type="GO" id="GO:0005604">
    <property type="term" value="C:basement membrane"/>
    <property type="evidence" value="ECO:0007669"/>
    <property type="project" value="TreeGrafter"/>
</dbReference>
<dbReference type="InterPro" id="IPR056863">
    <property type="entry name" value="LMN_ATRN_NET-like_EGF"/>
</dbReference>
<feature type="disulfide bond" evidence="8">
    <location>
        <begin position="372"/>
        <end position="389"/>
    </location>
</feature>
<evidence type="ECO:0000259" key="12">
    <source>
        <dbReference type="PROSITE" id="PS51117"/>
    </source>
</evidence>
<dbReference type="Pfam" id="PF00055">
    <property type="entry name" value="Laminin_N"/>
    <property type="match status" value="1"/>
</dbReference>
<keyword evidence="14" id="KW-1185">Reference proteome</keyword>
<evidence type="ECO:0000256" key="1">
    <source>
        <dbReference type="ARBA" id="ARBA00004613"/>
    </source>
</evidence>
<dbReference type="GeneTree" id="ENSGT00940000166316"/>
<feature type="domain" description="Laminin EGF-like" evidence="10">
    <location>
        <begin position="370"/>
        <end position="419"/>
    </location>
</feature>
<dbReference type="PROSITE" id="PS50027">
    <property type="entry name" value="EGF_LAM_2"/>
    <property type="match status" value="1"/>
</dbReference>
<feature type="domain" description="NTR" evidence="11">
    <location>
        <begin position="434"/>
        <end position="562"/>
    </location>
</feature>
<evidence type="ECO:0000256" key="6">
    <source>
        <dbReference type="ARBA" id="ARBA00023180"/>
    </source>
</evidence>
<dbReference type="FunFam" id="2.40.50.120:FF:000001">
    <property type="entry name" value="Netrin 1"/>
    <property type="match status" value="1"/>
</dbReference>
<evidence type="ECO:0000256" key="4">
    <source>
        <dbReference type="ARBA" id="ARBA00022737"/>
    </source>
</evidence>
<dbReference type="PANTHER" id="PTHR10574">
    <property type="entry name" value="NETRIN/LAMININ-RELATED"/>
    <property type="match status" value="1"/>
</dbReference>
<dbReference type="SMART" id="SM00643">
    <property type="entry name" value="C345C"/>
    <property type="match status" value="1"/>
</dbReference>
<evidence type="ECO:0000256" key="7">
    <source>
        <dbReference type="ARBA" id="ARBA00023292"/>
    </source>
</evidence>
<accession>A0A8C4RSL5</accession>
<reference evidence="13" key="1">
    <citation type="submission" date="2021-06" db="EMBL/GenBank/DDBJ databases">
        <authorList>
            <consortium name="Wellcome Sanger Institute Data Sharing"/>
        </authorList>
    </citation>
    <scope>NUCLEOTIDE SEQUENCE [LARGE SCALE GENOMIC DNA]</scope>
</reference>
<comment type="subcellular location">
    <subcellularLocation>
        <location evidence="1">Secreted</location>
    </subcellularLocation>
</comment>
<feature type="region of interest" description="Disordered" evidence="9">
    <location>
        <begin position="567"/>
        <end position="590"/>
    </location>
</feature>
<gene>
    <name evidence="13" type="primary">LOC114649572</name>
</gene>
<dbReference type="GO" id="GO:0016358">
    <property type="term" value="P:dendrite development"/>
    <property type="evidence" value="ECO:0007669"/>
    <property type="project" value="TreeGrafter"/>
</dbReference>
<keyword evidence="4" id="KW-0677">Repeat</keyword>
<evidence type="ECO:0000313" key="13">
    <source>
        <dbReference type="Ensembl" id="ENSECRP00000006156.1"/>
    </source>
</evidence>
<dbReference type="GO" id="GO:0009887">
    <property type="term" value="P:animal organ morphogenesis"/>
    <property type="evidence" value="ECO:0007669"/>
    <property type="project" value="TreeGrafter"/>
</dbReference>
<dbReference type="SUPFAM" id="SSF50242">
    <property type="entry name" value="TIMP-like"/>
    <property type="match status" value="1"/>
</dbReference>
<evidence type="ECO:0000256" key="8">
    <source>
        <dbReference type="PROSITE-ProRule" id="PRU00460"/>
    </source>
</evidence>
<keyword evidence="3" id="KW-0732">Signal</keyword>
<dbReference type="Ensembl" id="ENSECRT00000006255.1">
    <property type="protein sequence ID" value="ENSECRP00000006156.1"/>
    <property type="gene ID" value="ENSECRG00000004072.1"/>
</dbReference>
<evidence type="ECO:0000256" key="5">
    <source>
        <dbReference type="ARBA" id="ARBA00023157"/>
    </source>
</evidence>
<dbReference type="GO" id="GO:0008045">
    <property type="term" value="P:motor neuron axon guidance"/>
    <property type="evidence" value="ECO:0007669"/>
    <property type="project" value="TreeGrafter"/>
</dbReference>
<dbReference type="CDD" id="cd03579">
    <property type="entry name" value="NTR_netrin-1_like"/>
    <property type="match status" value="1"/>
</dbReference>
<dbReference type="SMART" id="SM00136">
    <property type="entry name" value="LamNT"/>
    <property type="match status" value="1"/>
</dbReference>
<dbReference type="PANTHER" id="PTHR10574:SF383">
    <property type="entry name" value="NETRIN 5"/>
    <property type="match status" value="1"/>
</dbReference>
<organism evidence="13 14">
    <name type="scientific">Erpetoichthys calabaricus</name>
    <name type="common">Rope fish</name>
    <name type="synonym">Calamoichthys calabaricus</name>
    <dbReference type="NCBI Taxonomy" id="27687"/>
    <lineage>
        <taxon>Eukaryota</taxon>
        <taxon>Metazoa</taxon>
        <taxon>Chordata</taxon>
        <taxon>Craniata</taxon>
        <taxon>Vertebrata</taxon>
        <taxon>Euteleostomi</taxon>
        <taxon>Actinopterygii</taxon>
        <taxon>Polypteriformes</taxon>
        <taxon>Polypteridae</taxon>
        <taxon>Erpetoichthys</taxon>
    </lineage>
</organism>